<proteinExistence type="predicted"/>
<dbReference type="Proteomes" id="UP000092177">
    <property type="component" value="Chromosome 9"/>
</dbReference>
<dbReference type="KEGG" id="chig:CH63R_13441"/>
<dbReference type="OrthoDB" id="4818326at2759"/>
<evidence type="ECO:0000313" key="2">
    <source>
        <dbReference type="Proteomes" id="UP000092177"/>
    </source>
</evidence>
<comment type="caution">
    <text evidence="1">The sequence shown here is derived from an EMBL/GenBank/DDBJ whole genome shotgun (WGS) entry which is preliminary data.</text>
</comment>
<accession>A0A1B7XX42</accession>
<dbReference type="RefSeq" id="XP_018152832.1">
    <property type="nucleotide sequence ID" value="XM_018308415.1"/>
</dbReference>
<dbReference type="VEuPathDB" id="FungiDB:CH63R_13441"/>
<organism evidence="1 2">
    <name type="scientific">Colletotrichum higginsianum (strain IMI 349063)</name>
    <name type="common">Crucifer anthracnose fungus</name>
    <dbReference type="NCBI Taxonomy" id="759273"/>
    <lineage>
        <taxon>Eukaryota</taxon>
        <taxon>Fungi</taxon>
        <taxon>Dikarya</taxon>
        <taxon>Ascomycota</taxon>
        <taxon>Pezizomycotina</taxon>
        <taxon>Sordariomycetes</taxon>
        <taxon>Hypocreomycetidae</taxon>
        <taxon>Glomerellales</taxon>
        <taxon>Glomerellaceae</taxon>
        <taxon>Colletotrichum</taxon>
        <taxon>Colletotrichum destructivum species complex</taxon>
    </lineage>
</organism>
<gene>
    <name evidence="1" type="ORF">CH63R_13441</name>
</gene>
<protein>
    <submittedName>
        <fullName evidence="1">Uncharacterized protein</fullName>
    </submittedName>
</protein>
<sequence length="264" mass="28752">MAFPPESLNLSSHHSLLDDTGVVLESQNASAASFIGTPSILMPLQAKTRYTPDVVGFNQDGGNTRTNDWLGPLGNSPVVYSRSVAISAQYWHDNNLLTARPVRNNATAAHFCIAAFHPETMDVLATWAPEKQTLLSPYATIMDNSILIPTLRDIDLTSFLPEGHAVKISYPDKDENVWFVSTRLYSLGNIEDSSIIGHVASDGLVRTLRFDGQKIENSIAVNGKTVDVNTSPLASETNGINTENMYALQVDTSSGEIKTAWNET</sequence>
<reference evidence="2" key="1">
    <citation type="journal article" date="2017" name="BMC Genomics">
        <title>Gapless genome assembly of Colletotrichum higginsianum reveals chromosome structure and association of transposable elements with secondary metabolite gene clusters.</title>
        <authorList>
            <person name="Dallery J.-F."/>
            <person name="Lapalu N."/>
            <person name="Zampounis A."/>
            <person name="Pigne S."/>
            <person name="Luyten I."/>
            <person name="Amselem J."/>
            <person name="Wittenberg A.H.J."/>
            <person name="Zhou S."/>
            <person name="de Queiroz M.V."/>
            <person name="Robin G.P."/>
            <person name="Auger A."/>
            <person name="Hainaut M."/>
            <person name="Henrissat B."/>
            <person name="Kim K.-T."/>
            <person name="Lee Y.-H."/>
            <person name="Lespinet O."/>
            <person name="Schwartz D.C."/>
            <person name="Thon M.R."/>
            <person name="O'Connell R.J."/>
        </authorList>
    </citation>
    <scope>NUCLEOTIDE SEQUENCE [LARGE SCALE GENOMIC DNA]</scope>
    <source>
        <strain evidence="2">IMI 349063</strain>
    </source>
</reference>
<name>A0A1B7XX42_COLHI</name>
<evidence type="ECO:0000313" key="1">
    <source>
        <dbReference type="EMBL" id="OBR04314.1"/>
    </source>
</evidence>
<dbReference type="AlphaFoldDB" id="A0A1B7XX42"/>
<keyword evidence="2" id="KW-1185">Reference proteome</keyword>
<dbReference type="GeneID" id="28872522"/>
<dbReference type="EMBL" id="LTAN01000009">
    <property type="protein sequence ID" value="OBR04314.1"/>
    <property type="molecule type" value="Genomic_DNA"/>
</dbReference>